<name>A0A8D8MX30_CULPI</name>
<reference evidence="2" key="1">
    <citation type="submission" date="2021-05" db="EMBL/GenBank/DDBJ databases">
        <authorList>
            <person name="Alioto T."/>
            <person name="Alioto T."/>
            <person name="Gomez Garrido J."/>
        </authorList>
    </citation>
    <scope>NUCLEOTIDE SEQUENCE</scope>
</reference>
<proteinExistence type="predicted"/>
<dbReference type="EMBL" id="HBUE01228280">
    <property type="protein sequence ID" value="CAG6543297.1"/>
    <property type="molecule type" value="Transcribed_RNA"/>
</dbReference>
<dbReference type="EMBL" id="HBUE01228279">
    <property type="protein sequence ID" value="CAG6543295.1"/>
    <property type="molecule type" value="Transcribed_RNA"/>
</dbReference>
<feature type="region of interest" description="Disordered" evidence="1">
    <location>
        <begin position="63"/>
        <end position="97"/>
    </location>
</feature>
<dbReference type="AlphaFoldDB" id="A0A8D8MX30"/>
<protein>
    <submittedName>
        <fullName evidence="2">(northern house mosquito) hypothetical protein</fullName>
    </submittedName>
</protein>
<accession>A0A8D8MX30</accession>
<feature type="compositionally biased region" description="Polar residues" evidence="1">
    <location>
        <begin position="73"/>
        <end position="85"/>
    </location>
</feature>
<evidence type="ECO:0000256" key="1">
    <source>
        <dbReference type="SAM" id="MobiDB-lite"/>
    </source>
</evidence>
<sequence>MAMAQMLKPARNAHSWKKCCEMCWSKVTLKFPNRLVRFSAQSVTDDCRTWQVYRDTWLGTGERPVASAERNQRTSNPNQATTTNRQKTRHKPKPSCVPIAIRTTAI</sequence>
<organism evidence="2">
    <name type="scientific">Culex pipiens</name>
    <name type="common">House mosquito</name>
    <dbReference type="NCBI Taxonomy" id="7175"/>
    <lineage>
        <taxon>Eukaryota</taxon>
        <taxon>Metazoa</taxon>
        <taxon>Ecdysozoa</taxon>
        <taxon>Arthropoda</taxon>
        <taxon>Hexapoda</taxon>
        <taxon>Insecta</taxon>
        <taxon>Pterygota</taxon>
        <taxon>Neoptera</taxon>
        <taxon>Endopterygota</taxon>
        <taxon>Diptera</taxon>
        <taxon>Nematocera</taxon>
        <taxon>Culicoidea</taxon>
        <taxon>Culicidae</taxon>
        <taxon>Culicinae</taxon>
        <taxon>Culicini</taxon>
        <taxon>Culex</taxon>
        <taxon>Culex</taxon>
    </lineage>
</organism>
<evidence type="ECO:0000313" key="2">
    <source>
        <dbReference type="EMBL" id="CAG6543295.1"/>
    </source>
</evidence>
<dbReference type="EMBL" id="HBUE01335038">
    <property type="protein sequence ID" value="CAG6595419.1"/>
    <property type="molecule type" value="Transcribed_RNA"/>
</dbReference>
<dbReference type="EMBL" id="HBUE01335037">
    <property type="protein sequence ID" value="CAG6595417.1"/>
    <property type="molecule type" value="Transcribed_RNA"/>
</dbReference>